<accession>A0A0M0JQI7</accession>
<dbReference type="AlphaFoldDB" id="A0A0M0JQI7"/>
<sequence>MRSPPSQWPSLRRRTRVLASEIFAEAIAEVACLAERTVPPPEPGVPSIRARLANSLIASIAIVVASIGRIERLLGGSGGLPVNEIRETTLHELRLGEGALNDKRLLPSAYEVWVGERPNGLLRMRYTYDVARLRSLLPDSVDADVCVPLALDNETKAWVRAHVETPAPGTQLAVWRALKRRMYHYDAGVVAFYGFPRNFLLSTAQWQNLLSGRPRSASAVALDVGAGDGSLNLPLRSSFSKIVATELTTPLVLRLRAVGLDAVLAEDLRAAWLGHSSFDAIFILNVLDRCKDPFRMLDQARDLLAPGGWLVVSVVLPASQSDAAADNGTRQRRWNVKGNDFESGAASLIRDVFLPSGFE</sequence>
<dbReference type="PANTHER" id="PTHR12890">
    <property type="entry name" value="DREV PROTEIN"/>
    <property type="match status" value="1"/>
</dbReference>
<protein>
    <submittedName>
        <fullName evidence="1">Drev methyltransferase</fullName>
    </submittedName>
</protein>
<comment type="caution">
    <text evidence="1">The sequence shown here is derived from an EMBL/GenBank/DDBJ whole genome shotgun (WGS) entry which is preliminary data.</text>
</comment>
<dbReference type="CDD" id="cd02440">
    <property type="entry name" value="AdoMet_MTases"/>
    <property type="match status" value="1"/>
</dbReference>
<dbReference type="PANTHER" id="PTHR12890:SF0">
    <property type="entry name" value="PROTEIN-L-HISTIDINE N-PROS-METHYLTRANSFERASE"/>
    <property type="match status" value="1"/>
</dbReference>
<evidence type="ECO:0000313" key="2">
    <source>
        <dbReference type="Proteomes" id="UP000037460"/>
    </source>
</evidence>
<dbReference type="InterPro" id="IPR029063">
    <property type="entry name" value="SAM-dependent_MTases_sf"/>
</dbReference>
<dbReference type="EMBL" id="JWZX01002519">
    <property type="protein sequence ID" value="KOO28745.1"/>
    <property type="molecule type" value="Genomic_DNA"/>
</dbReference>
<dbReference type="Gene3D" id="3.40.50.150">
    <property type="entry name" value="Vaccinia Virus protein VP39"/>
    <property type="match status" value="1"/>
</dbReference>
<name>A0A0M0JQI7_9EUKA</name>
<dbReference type="Pfam" id="PF05219">
    <property type="entry name" value="DREV"/>
    <property type="match status" value="1"/>
</dbReference>
<dbReference type="OrthoDB" id="199041at2759"/>
<dbReference type="GO" id="GO:0032259">
    <property type="term" value="P:methylation"/>
    <property type="evidence" value="ECO:0007669"/>
    <property type="project" value="UniProtKB-KW"/>
</dbReference>
<dbReference type="InterPro" id="IPR007884">
    <property type="entry name" value="METL9"/>
</dbReference>
<keyword evidence="2" id="KW-1185">Reference proteome</keyword>
<organism evidence="1 2">
    <name type="scientific">Chrysochromulina tobinii</name>
    <dbReference type="NCBI Taxonomy" id="1460289"/>
    <lineage>
        <taxon>Eukaryota</taxon>
        <taxon>Haptista</taxon>
        <taxon>Haptophyta</taxon>
        <taxon>Prymnesiophyceae</taxon>
        <taxon>Prymnesiales</taxon>
        <taxon>Chrysochromulinaceae</taxon>
        <taxon>Chrysochromulina</taxon>
    </lineage>
</organism>
<dbReference type="Proteomes" id="UP000037460">
    <property type="component" value="Unassembled WGS sequence"/>
</dbReference>
<evidence type="ECO:0000313" key="1">
    <source>
        <dbReference type="EMBL" id="KOO28745.1"/>
    </source>
</evidence>
<keyword evidence="1" id="KW-0489">Methyltransferase</keyword>
<reference evidence="2" key="1">
    <citation type="journal article" date="2015" name="PLoS Genet.">
        <title>Genome Sequence and Transcriptome Analyses of Chrysochromulina tobin: Metabolic Tools for Enhanced Algal Fitness in the Prominent Order Prymnesiales (Haptophyceae).</title>
        <authorList>
            <person name="Hovde B.T."/>
            <person name="Deodato C.R."/>
            <person name="Hunsperger H.M."/>
            <person name="Ryken S.A."/>
            <person name="Yost W."/>
            <person name="Jha R.K."/>
            <person name="Patterson J."/>
            <person name="Monnat R.J. Jr."/>
            <person name="Barlow S.B."/>
            <person name="Starkenburg S.R."/>
            <person name="Cattolico R.A."/>
        </authorList>
    </citation>
    <scope>NUCLEOTIDE SEQUENCE</scope>
    <source>
        <strain evidence="2">CCMP291</strain>
    </source>
</reference>
<proteinExistence type="predicted"/>
<feature type="non-terminal residue" evidence="1">
    <location>
        <position position="359"/>
    </location>
</feature>
<keyword evidence="1" id="KW-0808">Transferase</keyword>
<dbReference type="GO" id="GO:0106370">
    <property type="term" value="F:protein-L-histidine N-pros-methyltransferase activity"/>
    <property type="evidence" value="ECO:0007669"/>
    <property type="project" value="InterPro"/>
</dbReference>
<gene>
    <name evidence="1" type="ORF">Ctob_012849</name>
</gene>
<dbReference type="SUPFAM" id="SSF53335">
    <property type="entry name" value="S-adenosyl-L-methionine-dependent methyltransferases"/>
    <property type="match status" value="1"/>
</dbReference>